<sequence>MSYAQVAATNPPPTSSADPAFLEGSYNQAPTDGHGAADVPSQQLPDVNSHKVNVVPSGTDLNHLHTQTEHDAQQAEQQARDAAKQAEQRARETAQHAEKRAREEASKLQDKAHAAKEDAKDGLRKAEKKVSKAADDASRQAKKSWAEFSSDPKKWASSLGAVNLAILGGLGIAAYAQRDTIKTWDRRTIGTIVAGIAAVIGVQAYFGAEKAQEQSGKK</sequence>
<keyword evidence="2" id="KW-0472">Membrane</keyword>
<feature type="compositionally biased region" description="Basic and acidic residues" evidence="1">
    <location>
        <begin position="62"/>
        <end position="139"/>
    </location>
</feature>
<accession>A0AAN6G8X8</accession>
<keyword evidence="2" id="KW-1133">Transmembrane helix</keyword>
<feature type="transmembrane region" description="Helical" evidence="2">
    <location>
        <begin position="188"/>
        <end position="208"/>
    </location>
</feature>
<reference evidence="3" key="1">
    <citation type="journal article" date="2023" name="PhytoFront">
        <title>Draft Genome Resources of Seven Strains of Tilletia horrida, Causal Agent of Kernel Smut of Rice.</title>
        <authorList>
            <person name="Khanal S."/>
            <person name="Antony Babu S."/>
            <person name="Zhou X.G."/>
        </authorList>
    </citation>
    <scope>NUCLEOTIDE SEQUENCE</scope>
    <source>
        <strain evidence="3">TX3</strain>
    </source>
</reference>
<keyword evidence="4" id="KW-1185">Reference proteome</keyword>
<name>A0AAN6G8X8_9BASI</name>
<dbReference type="AlphaFoldDB" id="A0AAN6G8X8"/>
<evidence type="ECO:0000256" key="2">
    <source>
        <dbReference type="SAM" id="Phobius"/>
    </source>
</evidence>
<feature type="transmembrane region" description="Helical" evidence="2">
    <location>
        <begin position="155"/>
        <end position="176"/>
    </location>
</feature>
<evidence type="ECO:0008006" key="5">
    <source>
        <dbReference type="Google" id="ProtNLM"/>
    </source>
</evidence>
<dbReference type="Gene3D" id="1.10.287.700">
    <property type="entry name" value="Helix hairpin bin"/>
    <property type="match status" value="1"/>
</dbReference>
<feature type="region of interest" description="Disordered" evidence="1">
    <location>
        <begin position="1"/>
        <end position="150"/>
    </location>
</feature>
<gene>
    <name evidence="3" type="ORF">OC842_005569</name>
</gene>
<evidence type="ECO:0000313" key="4">
    <source>
        <dbReference type="Proteomes" id="UP001176521"/>
    </source>
</evidence>
<evidence type="ECO:0000313" key="3">
    <source>
        <dbReference type="EMBL" id="KAK0525238.1"/>
    </source>
</evidence>
<dbReference type="EMBL" id="JAPDMQ010000408">
    <property type="protein sequence ID" value="KAK0525238.1"/>
    <property type="molecule type" value="Genomic_DNA"/>
</dbReference>
<keyword evidence="2" id="KW-0812">Transmembrane</keyword>
<proteinExistence type="predicted"/>
<protein>
    <recommendedName>
        <fullName evidence="5">Mitochondrial outer membrane protein OM14 C-terminal domain-containing protein</fullName>
    </recommendedName>
</protein>
<dbReference type="Proteomes" id="UP001176521">
    <property type="component" value="Unassembled WGS sequence"/>
</dbReference>
<organism evidence="3 4">
    <name type="scientific">Tilletia horrida</name>
    <dbReference type="NCBI Taxonomy" id="155126"/>
    <lineage>
        <taxon>Eukaryota</taxon>
        <taxon>Fungi</taxon>
        <taxon>Dikarya</taxon>
        <taxon>Basidiomycota</taxon>
        <taxon>Ustilaginomycotina</taxon>
        <taxon>Exobasidiomycetes</taxon>
        <taxon>Tilletiales</taxon>
        <taxon>Tilletiaceae</taxon>
        <taxon>Tilletia</taxon>
    </lineage>
</organism>
<evidence type="ECO:0000256" key="1">
    <source>
        <dbReference type="SAM" id="MobiDB-lite"/>
    </source>
</evidence>
<comment type="caution">
    <text evidence="3">The sequence shown here is derived from an EMBL/GenBank/DDBJ whole genome shotgun (WGS) entry which is preliminary data.</text>
</comment>